<evidence type="ECO:0000256" key="1">
    <source>
        <dbReference type="ARBA" id="ARBA00001974"/>
    </source>
</evidence>
<dbReference type="Pfam" id="PF07992">
    <property type="entry name" value="Pyr_redox_2"/>
    <property type="match status" value="1"/>
</dbReference>
<dbReference type="SUPFAM" id="SSF51905">
    <property type="entry name" value="FAD/NAD(P)-binding domain"/>
    <property type="match status" value="2"/>
</dbReference>
<protein>
    <submittedName>
        <fullName evidence="8">FAD-dependent oxidoreductase</fullName>
    </submittedName>
</protein>
<dbReference type="PRINTS" id="PR00411">
    <property type="entry name" value="PNDRDTASEI"/>
</dbReference>
<comment type="caution">
    <text evidence="8">The sequence shown here is derived from an EMBL/GenBank/DDBJ whole genome shotgun (WGS) entry which is preliminary data.</text>
</comment>
<accession>A0A921DQY0</accession>
<dbReference type="InterPro" id="IPR016156">
    <property type="entry name" value="FAD/NAD-linked_Rdtase_dimer_sf"/>
</dbReference>
<sequence>MAPNILIIGGVALGPKAAARAKRLMPESNITMIDQGTYISYGGCGIPYFVGGDVPQMNGLRTTNAGVVRDEAFFKELKGVNAICHTRALSINRKEKTVTVENTQTGEKSDLPYDKLVIATGSSPRIPPIPGADLKNVTSVTCLEAAKAIQEQCAARRINHAVIIGAGFIGLEMAVALADMWGIKVTVIEMLDHVLPAQLCYNFGQIAKHDLEEMGITVLTGEGVKELKGKDGAVCQVVTNKRTIDADEVIFSIGVTPNSKIAADAGIACHPRGGILVNTHMQTSDPDIYAGGDVVVVRNLISGDLSYLPLGSMANRQGRVIGTNLAGGQATFEGVVGAWCVKLNKMYASGAGLTLHQARTAGFDAIEVSMEGSDKAHFYPGHTNTSINVVVDKQSRRVLGVQGMSTDGSAVKARTDAVAAMLQVSRPTLNDLSNLEVCYAPPFASAMDVINAAGNVADNVVSGYHNAITPDEFMDLWEKRDENNYLFVDIRPAKAGKPIEERHPGQYLSLPLEEFNARAAKEIPTDRPVALVCNTGTRAYEAQLKLREMGIETVNSSGGHTALRKRGDEEKF</sequence>
<evidence type="ECO:0000313" key="8">
    <source>
        <dbReference type="EMBL" id="HJD97040.1"/>
    </source>
</evidence>
<keyword evidence="6" id="KW-0676">Redox-active center</keyword>
<keyword evidence="4" id="KW-0274">FAD</keyword>
<evidence type="ECO:0000259" key="7">
    <source>
        <dbReference type="PROSITE" id="PS50206"/>
    </source>
</evidence>
<dbReference type="InterPro" id="IPR050260">
    <property type="entry name" value="FAD-bd_OxRdtase"/>
</dbReference>
<dbReference type="InterPro" id="IPR001763">
    <property type="entry name" value="Rhodanese-like_dom"/>
</dbReference>
<dbReference type="InterPro" id="IPR023753">
    <property type="entry name" value="FAD/NAD-binding_dom"/>
</dbReference>
<dbReference type="SUPFAM" id="SSF55424">
    <property type="entry name" value="FAD/NAD-linked reductases, dimerisation (C-terminal) domain"/>
    <property type="match status" value="1"/>
</dbReference>
<comment type="cofactor">
    <cofactor evidence="1">
        <name>FAD</name>
        <dbReference type="ChEBI" id="CHEBI:57692"/>
    </cofactor>
</comment>
<dbReference type="PRINTS" id="PR00368">
    <property type="entry name" value="FADPNR"/>
</dbReference>
<evidence type="ECO:0000256" key="4">
    <source>
        <dbReference type="ARBA" id="ARBA00022827"/>
    </source>
</evidence>
<dbReference type="Gene3D" id="3.50.50.60">
    <property type="entry name" value="FAD/NAD(P)-binding domain"/>
    <property type="match status" value="2"/>
</dbReference>
<keyword evidence="3" id="KW-0285">Flavoprotein</keyword>
<evidence type="ECO:0000256" key="2">
    <source>
        <dbReference type="ARBA" id="ARBA00009130"/>
    </source>
</evidence>
<name>A0A921DQY0_9BACT</name>
<dbReference type="InterPro" id="IPR036188">
    <property type="entry name" value="FAD/NAD-bd_sf"/>
</dbReference>
<dbReference type="PANTHER" id="PTHR43429:SF1">
    <property type="entry name" value="NAD(P)H SULFUR OXIDOREDUCTASE (COA-DEPENDENT)"/>
    <property type="match status" value="1"/>
</dbReference>
<keyword evidence="5" id="KW-0560">Oxidoreductase</keyword>
<gene>
    <name evidence="8" type="ORF">K8W16_05290</name>
</gene>
<evidence type="ECO:0000256" key="3">
    <source>
        <dbReference type="ARBA" id="ARBA00022630"/>
    </source>
</evidence>
<dbReference type="RefSeq" id="WP_304121827.1">
    <property type="nucleotide sequence ID" value="NZ_DYZA01000098.1"/>
</dbReference>
<evidence type="ECO:0000313" key="9">
    <source>
        <dbReference type="Proteomes" id="UP000698963"/>
    </source>
</evidence>
<organism evidence="8 9">
    <name type="scientific">Mailhella massiliensis</name>
    <dbReference type="NCBI Taxonomy" id="1903261"/>
    <lineage>
        <taxon>Bacteria</taxon>
        <taxon>Pseudomonadati</taxon>
        <taxon>Thermodesulfobacteriota</taxon>
        <taxon>Desulfovibrionia</taxon>
        <taxon>Desulfovibrionales</taxon>
        <taxon>Desulfovibrionaceae</taxon>
        <taxon>Mailhella</taxon>
    </lineage>
</organism>
<dbReference type="SUPFAM" id="SSF52821">
    <property type="entry name" value="Rhodanese/Cell cycle control phosphatase"/>
    <property type="match status" value="1"/>
</dbReference>
<dbReference type="PANTHER" id="PTHR43429">
    <property type="entry name" value="PYRIDINE NUCLEOTIDE-DISULFIDE OXIDOREDUCTASE DOMAIN-CONTAINING"/>
    <property type="match status" value="1"/>
</dbReference>
<reference evidence="8" key="1">
    <citation type="journal article" date="2021" name="PeerJ">
        <title>Extensive microbial diversity within the chicken gut microbiome revealed by metagenomics and culture.</title>
        <authorList>
            <person name="Gilroy R."/>
            <person name="Ravi A."/>
            <person name="Getino M."/>
            <person name="Pursley I."/>
            <person name="Horton D.L."/>
            <person name="Alikhan N.F."/>
            <person name="Baker D."/>
            <person name="Gharbi K."/>
            <person name="Hall N."/>
            <person name="Watson M."/>
            <person name="Adriaenssens E.M."/>
            <person name="Foster-Nyarko E."/>
            <person name="Jarju S."/>
            <person name="Secka A."/>
            <person name="Antonio M."/>
            <person name="Oren A."/>
            <person name="Chaudhuri R.R."/>
            <person name="La Ragione R."/>
            <person name="Hildebrand F."/>
            <person name="Pallen M.J."/>
        </authorList>
    </citation>
    <scope>NUCLEOTIDE SEQUENCE</scope>
    <source>
        <strain evidence="8">ChiGjej2B2-19336</strain>
    </source>
</reference>
<dbReference type="InterPro" id="IPR004099">
    <property type="entry name" value="Pyr_nucl-diS_OxRdtase_dimer"/>
</dbReference>
<evidence type="ECO:0000256" key="5">
    <source>
        <dbReference type="ARBA" id="ARBA00023002"/>
    </source>
</evidence>
<dbReference type="Proteomes" id="UP000698963">
    <property type="component" value="Unassembled WGS sequence"/>
</dbReference>
<reference evidence="8" key="2">
    <citation type="submission" date="2021-09" db="EMBL/GenBank/DDBJ databases">
        <authorList>
            <person name="Gilroy R."/>
        </authorList>
    </citation>
    <scope>NUCLEOTIDE SEQUENCE</scope>
    <source>
        <strain evidence="8">ChiGjej2B2-19336</strain>
    </source>
</reference>
<dbReference type="SMART" id="SM00450">
    <property type="entry name" value="RHOD"/>
    <property type="match status" value="1"/>
</dbReference>
<dbReference type="Gene3D" id="3.40.250.10">
    <property type="entry name" value="Rhodanese-like domain"/>
    <property type="match status" value="1"/>
</dbReference>
<dbReference type="CDD" id="cd00158">
    <property type="entry name" value="RHOD"/>
    <property type="match status" value="1"/>
</dbReference>
<feature type="domain" description="Rhodanese" evidence="7">
    <location>
        <begin position="481"/>
        <end position="572"/>
    </location>
</feature>
<dbReference type="InterPro" id="IPR036873">
    <property type="entry name" value="Rhodanese-like_dom_sf"/>
</dbReference>
<dbReference type="EMBL" id="DYZA01000098">
    <property type="protein sequence ID" value="HJD97040.1"/>
    <property type="molecule type" value="Genomic_DNA"/>
</dbReference>
<dbReference type="GO" id="GO:0016491">
    <property type="term" value="F:oxidoreductase activity"/>
    <property type="evidence" value="ECO:0007669"/>
    <property type="project" value="UniProtKB-KW"/>
</dbReference>
<evidence type="ECO:0000256" key="6">
    <source>
        <dbReference type="ARBA" id="ARBA00023284"/>
    </source>
</evidence>
<proteinExistence type="inferred from homology"/>
<dbReference type="Pfam" id="PF02852">
    <property type="entry name" value="Pyr_redox_dim"/>
    <property type="match status" value="1"/>
</dbReference>
<dbReference type="PROSITE" id="PS50206">
    <property type="entry name" value="RHODANESE_3"/>
    <property type="match status" value="1"/>
</dbReference>
<comment type="similarity">
    <text evidence="2">Belongs to the class-III pyridine nucleotide-disulfide oxidoreductase family.</text>
</comment>
<dbReference type="AlphaFoldDB" id="A0A921DQY0"/>